<proteinExistence type="predicted"/>
<reference evidence="3" key="1">
    <citation type="journal article" date="2020" name="mSystems">
        <title>Genome- and Community-Level Interaction Insights into Carbon Utilization and Element Cycling Functions of Hydrothermarchaeota in Hydrothermal Sediment.</title>
        <authorList>
            <person name="Zhou Z."/>
            <person name="Liu Y."/>
            <person name="Xu W."/>
            <person name="Pan J."/>
            <person name="Luo Z.H."/>
            <person name="Li M."/>
        </authorList>
    </citation>
    <scope>NUCLEOTIDE SEQUENCE [LARGE SCALE GENOMIC DNA]</scope>
    <source>
        <strain evidence="3">HyVt-151</strain>
    </source>
</reference>
<dbReference type="InterPro" id="IPR051674">
    <property type="entry name" value="Malate_Decarboxylase"/>
</dbReference>
<accession>A0A7C0XZ86</accession>
<sequence>MKIDEEQRKKLGRDALDYHRNNFPGNGKIEVIPKVKVEDFYDLSLAYTPGVAEPCKAIASGESYEEYTVIPNTVAVVTDASAVLGLGDIGVLAGMPVMEGKCVLFKALTGVDAFPILIDSKDVEDIVRTVKLISKGFGGINLEDISAPRCFEIEE</sequence>
<dbReference type="SUPFAM" id="SSF53223">
    <property type="entry name" value="Aminoacid dehydrogenase-like, N-terminal domain"/>
    <property type="match status" value="1"/>
</dbReference>
<dbReference type="PANTHER" id="PTHR43237:SF4">
    <property type="entry name" value="NADP-DEPENDENT MALIC ENZYME"/>
    <property type="match status" value="1"/>
</dbReference>
<gene>
    <name evidence="3" type="ORF">ENF72_03430</name>
</gene>
<dbReference type="GO" id="GO:0016616">
    <property type="term" value="F:oxidoreductase activity, acting on the CH-OH group of donors, NAD or NADP as acceptor"/>
    <property type="evidence" value="ECO:0007669"/>
    <property type="project" value="InterPro"/>
</dbReference>
<dbReference type="GO" id="GO:0004470">
    <property type="term" value="F:malic enzyme activity"/>
    <property type="evidence" value="ECO:0007669"/>
    <property type="project" value="InterPro"/>
</dbReference>
<evidence type="ECO:0000313" key="3">
    <source>
        <dbReference type="EMBL" id="HDD31660.1"/>
    </source>
</evidence>
<dbReference type="InterPro" id="IPR012301">
    <property type="entry name" value="Malic_N_dom"/>
</dbReference>
<dbReference type="InterPro" id="IPR037062">
    <property type="entry name" value="Malic_N_dom_sf"/>
</dbReference>
<dbReference type="PANTHER" id="PTHR43237">
    <property type="entry name" value="NADP-DEPENDENT MALIC ENZYME"/>
    <property type="match status" value="1"/>
</dbReference>
<dbReference type="EMBL" id="DQYG01000148">
    <property type="protein sequence ID" value="HDD31660.1"/>
    <property type="molecule type" value="Genomic_DNA"/>
</dbReference>
<comment type="caution">
    <text evidence="3">The sequence shown here is derived from an EMBL/GenBank/DDBJ whole genome shotgun (WGS) entry which is preliminary data.</text>
</comment>
<dbReference type="SMART" id="SM01274">
    <property type="entry name" value="malic"/>
    <property type="match status" value="1"/>
</dbReference>
<keyword evidence="1" id="KW-0560">Oxidoreductase</keyword>
<dbReference type="InterPro" id="IPR046346">
    <property type="entry name" value="Aminoacid_DH-like_N_sf"/>
</dbReference>
<dbReference type="Proteomes" id="UP000886210">
    <property type="component" value="Unassembled WGS sequence"/>
</dbReference>
<feature type="non-terminal residue" evidence="3">
    <location>
        <position position="155"/>
    </location>
</feature>
<evidence type="ECO:0000259" key="2">
    <source>
        <dbReference type="SMART" id="SM01274"/>
    </source>
</evidence>
<feature type="domain" description="Malic enzyme N-terminal" evidence="2">
    <location>
        <begin position="26"/>
        <end position="155"/>
    </location>
</feature>
<name>A0A7C0XZ86_THELI</name>
<organism evidence="3">
    <name type="scientific">Thermococcus litoralis</name>
    <dbReference type="NCBI Taxonomy" id="2265"/>
    <lineage>
        <taxon>Archaea</taxon>
        <taxon>Methanobacteriati</taxon>
        <taxon>Methanobacteriota</taxon>
        <taxon>Thermococci</taxon>
        <taxon>Thermococcales</taxon>
        <taxon>Thermococcaceae</taxon>
        <taxon>Thermococcus</taxon>
    </lineage>
</organism>
<dbReference type="Gene3D" id="3.40.50.10380">
    <property type="entry name" value="Malic enzyme, N-terminal domain"/>
    <property type="match status" value="1"/>
</dbReference>
<evidence type="ECO:0000256" key="1">
    <source>
        <dbReference type="ARBA" id="ARBA00023002"/>
    </source>
</evidence>
<dbReference type="Pfam" id="PF00390">
    <property type="entry name" value="malic"/>
    <property type="match status" value="1"/>
</dbReference>
<protein>
    <submittedName>
        <fullName evidence="3">NADP-dependent malic enzyme</fullName>
    </submittedName>
</protein>
<dbReference type="AlphaFoldDB" id="A0A7C0XZ86"/>